<evidence type="ECO:0000313" key="2">
    <source>
        <dbReference type="Proteomes" id="UP001214638"/>
    </source>
</evidence>
<protein>
    <submittedName>
        <fullName evidence="1">Uncharacterized protein</fullName>
    </submittedName>
</protein>
<proteinExistence type="predicted"/>
<dbReference type="KEGG" id="bdw:94335072"/>
<accession>A0AAD9UQ89</accession>
<reference evidence="1" key="1">
    <citation type="journal article" date="2023" name="Nat. Microbiol.">
        <title>Babesia duncani multi-omics identifies virulence factors and drug targets.</title>
        <authorList>
            <person name="Singh P."/>
            <person name="Lonardi S."/>
            <person name="Liang Q."/>
            <person name="Vydyam P."/>
            <person name="Khabirova E."/>
            <person name="Fang T."/>
            <person name="Gihaz S."/>
            <person name="Thekkiniath J."/>
            <person name="Munshi M."/>
            <person name="Abel S."/>
            <person name="Ciampossin L."/>
            <person name="Batugedara G."/>
            <person name="Gupta M."/>
            <person name="Lu X.M."/>
            <person name="Lenz T."/>
            <person name="Chakravarty S."/>
            <person name="Cornillot E."/>
            <person name="Hu Y."/>
            <person name="Ma W."/>
            <person name="Gonzalez L.M."/>
            <person name="Sanchez S."/>
            <person name="Estrada K."/>
            <person name="Sanchez-Flores A."/>
            <person name="Montero E."/>
            <person name="Harb O.S."/>
            <person name="Le Roch K.G."/>
            <person name="Mamoun C.B."/>
        </authorList>
    </citation>
    <scope>NUCLEOTIDE SEQUENCE</scope>
    <source>
        <strain evidence="1">WA1</strain>
    </source>
</reference>
<dbReference type="EMBL" id="JALLKP010000001">
    <property type="protein sequence ID" value="KAK2197771.1"/>
    <property type="molecule type" value="Genomic_DNA"/>
</dbReference>
<dbReference type="Proteomes" id="UP001214638">
    <property type="component" value="Unassembled WGS sequence"/>
</dbReference>
<dbReference type="RefSeq" id="XP_067804613.1">
    <property type="nucleotide sequence ID" value="XM_067945822.1"/>
</dbReference>
<organism evidence="1 2">
    <name type="scientific">Babesia duncani</name>
    <dbReference type="NCBI Taxonomy" id="323732"/>
    <lineage>
        <taxon>Eukaryota</taxon>
        <taxon>Sar</taxon>
        <taxon>Alveolata</taxon>
        <taxon>Apicomplexa</taxon>
        <taxon>Aconoidasida</taxon>
        <taxon>Piroplasmida</taxon>
        <taxon>Babesiidae</taxon>
        <taxon>Babesia</taxon>
    </lineage>
</organism>
<name>A0AAD9UQ89_9APIC</name>
<evidence type="ECO:0000313" key="1">
    <source>
        <dbReference type="EMBL" id="KAK2197771.1"/>
    </source>
</evidence>
<keyword evidence="2" id="KW-1185">Reference proteome</keyword>
<dbReference type="GeneID" id="94335072"/>
<gene>
    <name evidence="1" type="ORF">BdWA1_000774</name>
</gene>
<comment type="caution">
    <text evidence="1">The sequence shown here is derived from an EMBL/GenBank/DDBJ whole genome shotgun (WGS) entry which is preliminary data.</text>
</comment>
<sequence length="74" mass="8546">MEDYGFSYTDIDEYPVVGLQADKPKLNVYQILIKAPICTTLGDNYVHFLLASNSKLLNFITEINEGYNKKYPMY</sequence>
<dbReference type="AlphaFoldDB" id="A0AAD9UQ89"/>